<dbReference type="InterPro" id="IPR032473">
    <property type="entry name" value="Argonaute_Mid_dom"/>
</dbReference>
<evidence type="ECO:0000256" key="3">
    <source>
        <dbReference type="SAM" id="Phobius"/>
    </source>
</evidence>
<organism evidence="6 7">
    <name type="scientific">Hamiltosporidium tvaerminnensis</name>
    <dbReference type="NCBI Taxonomy" id="1176355"/>
    <lineage>
        <taxon>Eukaryota</taxon>
        <taxon>Fungi</taxon>
        <taxon>Fungi incertae sedis</taxon>
        <taxon>Microsporidia</taxon>
        <taxon>Dubosqiidae</taxon>
        <taxon>Hamiltosporidium</taxon>
    </lineage>
</organism>
<evidence type="ECO:0000313" key="7">
    <source>
        <dbReference type="Proteomes" id="UP000292362"/>
    </source>
</evidence>
<dbReference type="Pfam" id="PF16487">
    <property type="entry name" value="ArgoMid"/>
    <property type="match status" value="1"/>
</dbReference>
<accession>A0A4Q9L0B4</accession>
<evidence type="ECO:0000259" key="4">
    <source>
        <dbReference type="PROSITE" id="PS50821"/>
    </source>
</evidence>
<dbReference type="InterPro" id="IPR045246">
    <property type="entry name" value="Piwi_ago-like"/>
</dbReference>
<dbReference type="VEuPathDB" id="MicrosporidiaDB:CWI37_0910p0030"/>
<dbReference type="Gene3D" id="3.40.50.2300">
    <property type="match status" value="1"/>
</dbReference>
<dbReference type="GO" id="GO:0003723">
    <property type="term" value="F:RNA binding"/>
    <property type="evidence" value="ECO:0007669"/>
    <property type="project" value="InterPro"/>
</dbReference>
<feature type="transmembrane region" description="Helical" evidence="3">
    <location>
        <begin position="1102"/>
        <end position="1121"/>
    </location>
</feature>
<dbReference type="Pfam" id="PF16486">
    <property type="entry name" value="ArgoN"/>
    <property type="match status" value="1"/>
</dbReference>
<dbReference type="PROSITE" id="PS50821">
    <property type="entry name" value="PAZ"/>
    <property type="match status" value="1"/>
</dbReference>
<protein>
    <submittedName>
        <fullName evidence="6">Argonaute-like protein</fullName>
    </submittedName>
</protein>
<dbReference type="Gene3D" id="2.170.260.10">
    <property type="entry name" value="paz domain"/>
    <property type="match status" value="1"/>
</dbReference>
<feature type="region of interest" description="Disordered" evidence="2">
    <location>
        <begin position="344"/>
        <end position="412"/>
    </location>
</feature>
<evidence type="ECO:0000313" key="6">
    <source>
        <dbReference type="EMBL" id="TBU00763.1"/>
    </source>
</evidence>
<proteinExistence type="inferred from homology"/>
<dbReference type="Pfam" id="PF08699">
    <property type="entry name" value="ArgoL1"/>
    <property type="match status" value="1"/>
</dbReference>
<comment type="caution">
    <text evidence="6">The sequence shown here is derived from an EMBL/GenBank/DDBJ whole genome shotgun (WGS) entry which is preliminary data.</text>
</comment>
<dbReference type="InterPro" id="IPR014811">
    <property type="entry name" value="ArgoL1"/>
</dbReference>
<dbReference type="CDD" id="cd02846">
    <property type="entry name" value="PAZ_argonaute_like"/>
    <property type="match status" value="1"/>
</dbReference>
<dbReference type="SUPFAM" id="SSF101690">
    <property type="entry name" value="PAZ domain"/>
    <property type="match status" value="1"/>
</dbReference>
<dbReference type="Gene3D" id="3.30.420.10">
    <property type="entry name" value="Ribonuclease H-like superfamily/Ribonuclease H"/>
    <property type="match status" value="1"/>
</dbReference>
<feature type="compositionally biased region" description="Gly residues" evidence="2">
    <location>
        <begin position="349"/>
        <end position="361"/>
    </location>
</feature>
<dbReference type="InterPro" id="IPR032474">
    <property type="entry name" value="Argonaute_N"/>
</dbReference>
<dbReference type="InterPro" id="IPR036397">
    <property type="entry name" value="RNaseH_sf"/>
</dbReference>
<dbReference type="CDD" id="cd04657">
    <property type="entry name" value="Piwi_ago-like"/>
    <property type="match status" value="1"/>
</dbReference>
<dbReference type="Pfam" id="PF02170">
    <property type="entry name" value="PAZ"/>
    <property type="match status" value="1"/>
</dbReference>
<dbReference type="InterPro" id="IPR036085">
    <property type="entry name" value="PAZ_dom_sf"/>
</dbReference>
<gene>
    <name evidence="6" type="ORF">CWI37_0910p0030</name>
</gene>
<dbReference type="InterPro" id="IPR003100">
    <property type="entry name" value="PAZ_dom"/>
</dbReference>
<evidence type="ECO:0000259" key="5">
    <source>
        <dbReference type="PROSITE" id="PS50822"/>
    </source>
</evidence>
<dbReference type="SMART" id="SM01163">
    <property type="entry name" value="DUF1785"/>
    <property type="match status" value="1"/>
</dbReference>
<dbReference type="PANTHER" id="PTHR22891">
    <property type="entry name" value="EUKARYOTIC TRANSLATION INITIATION FACTOR 2C"/>
    <property type="match status" value="1"/>
</dbReference>
<dbReference type="EMBL" id="PITJ01000910">
    <property type="protein sequence ID" value="TBU00763.1"/>
    <property type="molecule type" value="Genomic_DNA"/>
</dbReference>
<keyword evidence="3" id="KW-1133">Transmembrane helix</keyword>
<feature type="region of interest" description="Disordered" evidence="2">
    <location>
        <begin position="867"/>
        <end position="909"/>
    </location>
</feature>
<feature type="compositionally biased region" description="Low complexity" evidence="2">
    <location>
        <begin position="884"/>
        <end position="903"/>
    </location>
</feature>
<feature type="domain" description="Piwi" evidence="5">
    <location>
        <begin position="613"/>
        <end position="1010"/>
    </location>
</feature>
<dbReference type="InterPro" id="IPR003165">
    <property type="entry name" value="Piwi"/>
</dbReference>
<evidence type="ECO:0000256" key="1">
    <source>
        <dbReference type="RuleBase" id="RU361178"/>
    </source>
</evidence>
<feature type="transmembrane region" description="Helical" evidence="3">
    <location>
        <begin position="1031"/>
        <end position="1050"/>
    </location>
</feature>
<evidence type="ECO:0000256" key="2">
    <source>
        <dbReference type="SAM" id="MobiDB-lite"/>
    </source>
</evidence>
<keyword evidence="3" id="KW-0472">Membrane</keyword>
<keyword evidence="3" id="KW-0812">Transmembrane</keyword>
<dbReference type="InterPro" id="IPR012337">
    <property type="entry name" value="RNaseH-like_sf"/>
</dbReference>
<feature type="region of interest" description="Disordered" evidence="2">
    <location>
        <begin position="700"/>
        <end position="721"/>
    </location>
</feature>
<feature type="region of interest" description="Disordered" evidence="2">
    <location>
        <begin position="255"/>
        <end position="284"/>
    </location>
</feature>
<dbReference type="Pfam" id="PF02171">
    <property type="entry name" value="Piwi"/>
    <property type="match status" value="2"/>
</dbReference>
<dbReference type="AlphaFoldDB" id="A0A4Q9L0B4"/>
<dbReference type="SMART" id="SM00950">
    <property type="entry name" value="Piwi"/>
    <property type="match status" value="1"/>
</dbReference>
<feature type="compositionally biased region" description="Low complexity" evidence="2">
    <location>
        <begin position="362"/>
        <end position="412"/>
    </location>
</feature>
<dbReference type="SMART" id="SM00949">
    <property type="entry name" value="PAZ"/>
    <property type="match status" value="1"/>
</dbReference>
<comment type="similarity">
    <text evidence="1">Belongs to the argonaute family.</text>
</comment>
<dbReference type="PROSITE" id="PS50822">
    <property type="entry name" value="PIWI"/>
    <property type="match status" value="1"/>
</dbReference>
<name>A0A4Q9L0B4_9MICR</name>
<feature type="domain" description="PAZ" evidence="4">
    <location>
        <begin position="283"/>
        <end position="456"/>
    </location>
</feature>
<dbReference type="SUPFAM" id="SSF53098">
    <property type="entry name" value="Ribonuclease H-like"/>
    <property type="match status" value="1"/>
</dbReference>
<reference evidence="6 7" key="1">
    <citation type="submission" date="2017-12" db="EMBL/GenBank/DDBJ databases">
        <authorList>
            <person name="Pombert J.-F."/>
            <person name="Haag K.L."/>
            <person name="Ebert D."/>
        </authorList>
    </citation>
    <scope>NUCLEOTIDE SEQUENCE [LARGE SCALE GENOMIC DNA]</scope>
    <source>
        <strain evidence="6">FI-OER-3-3</strain>
    </source>
</reference>
<dbReference type="Proteomes" id="UP000292362">
    <property type="component" value="Unassembled WGS sequence"/>
</dbReference>
<sequence>MQLKNFPLPRQTSNKPSPLKIKANLFPIKLPPTLIHHYTITFEPPLHKSLTHHIFTTIVINNPSLFPTPLAYDSNSILITANELPFKDKTIDFIYKKKDTNKLIITHKHTISLKDIGLGLDNSSKDMLDNSSKDMFDNKDSKDMLDNSSKDMLDNSSNNNNTNTNTNTSLAVQAFEIISRQHQLLTFISEGRKTYSSKFNTILSKGLQVFTGITHSLKLTLKGPLLNVDTAFSVFFEEISLLSFIVKTLSGRRSDKGNKYGKRYEGKKIKGDSREGDGKEGGVDIQLSREDENCLYNITPNTFKEVARVLKGVKMTTTHRERNFSFKICDITLTPASETFFEIRDNGGNDNGGNVGNGGNDNSGNEINNNNNNVINNNEINNNNNNNTTNPPTNNNTTNNNTTNNNTTNNTNTKHSVADYFASTYSTLKYPFLPCVVIKKRDKVLYLPIEVVRICSNQKYIRKLDESQTSEMIKIAALPPNIRFSIIKERIEDMNIFNNKIIKDFNIYYGKDFVEVKGRQLRVPDIQFGNKINNPVRGSWNLKGFTAVKPININEWAVLLLTDEEVRDINIYIDNLIRICNSFGVKLNKNYNIITCDSPKKYMEILSTGKYKFCIVVLKDRNSSVYGGVKKIAETVYCVVTQCIRRVNLEKCMDPTFCSNIAIKINAKLGGINYKLSSVGGGSGSGGYGGSSGYGGSRGSYNNSYRDGNNNSNTNSNNNSNTINNISTITSITSLFKGDTIVFGADVSHPGIGDLESPSIVAVVASLDTDLTSYTTIMRTQTRRQEIIENLKEIVREILIRFRSNSSVIPKRIIFFRDGVGESQFYSVFESEICSIKEACKSLDSKYEPEVIFIVAQKRHSIRFMIEDSSGEDSGNKGGDGDRGYSSSYKGDSSNYKGNSSSYKDNKPGNYKGNFKPRFTGNVLPGTCVDEVGHPLFFDFYLVSHYALQGTARPVRYQVLYDDSKLGVDLLQEYIHSMCYLYARATKAVSVVPPIYYAHLAAARAKCYIDNDNGGVIEMKKVCKGLENLEFVILFVVIVVLLEGICYIICSYSRLVVGGSSYSSRVSSRYSVSSRLYSVSSNTGRLVVMSSSRLLVRSSKGISLNLFFMFFFFIYTFNVYAHKEFVGILN</sequence>